<dbReference type="AlphaFoldDB" id="A0A672FN72"/>
<name>A0A672FN72_SALFA</name>
<dbReference type="Proteomes" id="UP000472267">
    <property type="component" value="Chromosome 9"/>
</dbReference>
<accession>A0A672FN72</accession>
<evidence type="ECO:0000313" key="3">
    <source>
        <dbReference type="Proteomes" id="UP000472267"/>
    </source>
</evidence>
<dbReference type="InterPro" id="IPR011029">
    <property type="entry name" value="DEATH-like_dom_sf"/>
</dbReference>
<evidence type="ECO:0000259" key="1">
    <source>
        <dbReference type="PROSITE" id="PS50209"/>
    </source>
</evidence>
<dbReference type="InterPro" id="IPR001315">
    <property type="entry name" value="CARD"/>
</dbReference>
<dbReference type="OMA" id="RIFITHI"/>
<dbReference type="Pfam" id="PF00619">
    <property type="entry name" value="CARD"/>
    <property type="match status" value="1"/>
</dbReference>
<organism evidence="2 3">
    <name type="scientific">Salarias fasciatus</name>
    <name type="common">Jewelled blenny</name>
    <name type="synonym">Blennius fasciatus</name>
    <dbReference type="NCBI Taxonomy" id="181472"/>
    <lineage>
        <taxon>Eukaryota</taxon>
        <taxon>Metazoa</taxon>
        <taxon>Chordata</taxon>
        <taxon>Craniata</taxon>
        <taxon>Vertebrata</taxon>
        <taxon>Euteleostomi</taxon>
        <taxon>Actinopterygii</taxon>
        <taxon>Neopterygii</taxon>
        <taxon>Teleostei</taxon>
        <taxon>Neoteleostei</taxon>
        <taxon>Acanthomorphata</taxon>
        <taxon>Ovalentaria</taxon>
        <taxon>Blenniimorphae</taxon>
        <taxon>Blenniiformes</taxon>
        <taxon>Blennioidei</taxon>
        <taxon>Blenniidae</taxon>
        <taxon>Salariinae</taxon>
        <taxon>Salarias</taxon>
    </lineage>
</organism>
<dbReference type="InParanoid" id="A0A672FN72"/>
<reference evidence="2" key="1">
    <citation type="submission" date="2019-06" db="EMBL/GenBank/DDBJ databases">
        <authorList>
            <consortium name="Wellcome Sanger Institute Data Sharing"/>
        </authorList>
    </citation>
    <scope>NUCLEOTIDE SEQUENCE [LARGE SCALE GENOMIC DNA]</scope>
</reference>
<reference evidence="2" key="3">
    <citation type="submission" date="2025-09" db="UniProtKB">
        <authorList>
            <consortium name="Ensembl"/>
        </authorList>
    </citation>
    <scope>IDENTIFICATION</scope>
</reference>
<dbReference type="SUPFAM" id="SSF47986">
    <property type="entry name" value="DEATH domain"/>
    <property type="match status" value="1"/>
</dbReference>
<dbReference type="GO" id="GO:0042981">
    <property type="term" value="P:regulation of apoptotic process"/>
    <property type="evidence" value="ECO:0007669"/>
    <property type="project" value="InterPro"/>
</dbReference>
<keyword evidence="3" id="KW-1185">Reference proteome</keyword>
<dbReference type="Ensembl" id="ENSSFAT00005008837.1">
    <property type="protein sequence ID" value="ENSSFAP00005008426.1"/>
    <property type="gene ID" value="ENSSFAG00005004911.1"/>
</dbReference>
<protein>
    <recommendedName>
        <fullName evidence="1">CARD domain-containing protein</fullName>
    </recommendedName>
</protein>
<dbReference type="PROSITE" id="PS50209">
    <property type="entry name" value="CARD"/>
    <property type="match status" value="1"/>
</dbReference>
<evidence type="ECO:0000313" key="2">
    <source>
        <dbReference type="Ensembl" id="ENSSFAP00005008426.1"/>
    </source>
</evidence>
<feature type="domain" description="CARD" evidence="1">
    <location>
        <begin position="1"/>
        <end position="79"/>
    </location>
</feature>
<reference evidence="2" key="2">
    <citation type="submission" date="2025-08" db="UniProtKB">
        <authorList>
            <consortium name="Ensembl"/>
        </authorList>
    </citation>
    <scope>IDENTIFICATION</scope>
</reference>
<dbReference type="Gene3D" id="1.10.533.10">
    <property type="entry name" value="Death Domain, Fas"/>
    <property type="match status" value="1"/>
</dbReference>
<proteinExistence type="predicted"/>
<sequence>MNSEKLFQVRCSFVEKVSEPVLNKLLDELLHCGVLTDSENEVLRAKLRPDKARELIDTARKKGADASTKLIAVLSAADPYCCRELGLC</sequence>